<dbReference type="GO" id="GO:0005886">
    <property type="term" value="C:plasma membrane"/>
    <property type="evidence" value="ECO:0007669"/>
    <property type="project" value="UniProtKB-SubCell"/>
</dbReference>
<feature type="transmembrane region" description="Helical" evidence="9">
    <location>
        <begin position="233"/>
        <end position="254"/>
    </location>
</feature>
<feature type="transmembrane region" description="Helical" evidence="9">
    <location>
        <begin position="345"/>
        <end position="362"/>
    </location>
</feature>
<keyword evidence="5 9" id="KW-0812">Transmembrane</keyword>
<feature type="transmembrane region" description="Helical" evidence="9">
    <location>
        <begin position="374"/>
        <end position="394"/>
    </location>
</feature>
<evidence type="ECO:0000256" key="9">
    <source>
        <dbReference type="RuleBase" id="RU362122"/>
    </source>
</evidence>
<feature type="transmembrane region" description="Helical" evidence="9">
    <location>
        <begin position="123"/>
        <end position="143"/>
    </location>
</feature>
<dbReference type="GO" id="GO:0015188">
    <property type="term" value="F:L-isoleucine transmembrane transporter activity"/>
    <property type="evidence" value="ECO:0007669"/>
    <property type="project" value="TreeGrafter"/>
</dbReference>
<feature type="transmembrane region" description="Helical" evidence="9">
    <location>
        <begin position="193"/>
        <end position="213"/>
    </location>
</feature>
<dbReference type="EMBL" id="FRAH01000027">
    <property type="protein sequence ID" value="SHK43528.1"/>
    <property type="molecule type" value="Genomic_DNA"/>
</dbReference>
<proteinExistence type="inferred from homology"/>
<protein>
    <recommendedName>
        <fullName evidence="9">Branched-chain amino acid transport system carrier protein</fullName>
    </recommendedName>
</protein>
<evidence type="ECO:0000256" key="1">
    <source>
        <dbReference type="ARBA" id="ARBA00004651"/>
    </source>
</evidence>
<keyword evidence="7 9" id="KW-1133">Transmembrane helix</keyword>
<dbReference type="GO" id="GO:0015818">
    <property type="term" value="P:isoleucine transport"/>
    <property type="evidence" value="ECO:0007669"/>
    <property type="project" value="TreeGrafter"/>
</dbReference>
<gene>
    <name evidence="10" type="ORF">SAMN02745138_01716</name>
</gene>
<feature type="transmembrane region" description="Helical" evidence="9">
    <location>
        <begin position="274"/>
        <end position="298"/>
    </location>
</feature>
<dbReference type="GO" id="GO:0005304">
    <property type="term" value="F:L-valine transmembrane transporter activity"/>
    <property type="evidence" value="ECO:0007669"/>
    <property type="project" value="TreeGrafter"/>
</dbReference>
<feature type="transmembrane region" description="Helical" evidence="9">
    <location>
        <begin position="84"/>
        <end position="103"/>
    </location>
</feature>
<feature type="transmembrane region" description="Helical" evidence="9">
    <location>
        <begin position="319"/>
        <end position="339"/>
    </location>
</feature>
<dbReference type="OrthoDB" id="1880162at2"/>
<feature type="transmembrane region" description="Helical" evidence="9">
    <location>
        <begin position="44"/>
        <end position="64"/>
    </location>
</feature>
<evidence type="ECO:0000256" key="4">
    <source>
        <dbReference type="ARBA" id="ARBA00022475"/>
    </source>
</evidence>
<comment type="similarity">
    <text evidence="2 9">Belongs to the branched chain amino acid transporter family.</text>
</comment>
<keyword evidence="4" id="KW-1003">Cell membrane</keyword>
<comment type="function">
    <text evidence="9">Component of the transport system for branched-chain amino acids.</text>
</comment>
<sequence>MRMKKGDLSVPALLMMGGALYSMHFGASSMVWPMTWGKESGSSVFIAFIGAFITSLFLPLLAYVALARGQGTYFGLAKRAMPKFGPIFTSVTIIIMGPLYTIPRMSASSWDAICQATGFAPDSSIPIILFSAFYYALTYWFLAGRSDMMDKVSKFLFPVLILIVVAIIGKGLMTPLGEWQPKTYETPALAYGFTQGYATSELLCALTFGIVVLNNLKGHGVTDERMNKNIIRVGIVGIGLLSLTHLGHMIVGANTGGTIELQYVTLYTQVAFELLGTIGGAIFSIGLVFASLTTAIGISAATAEFCEDASNKKLKYKKSIAIVCIFSAIIGAIGLTNILTYVAPIQDAVYPGAIILVLYYVLMPDCQNKRHLAVCKWGIIVSVFFGVLDGIYTYNNLLNLNLDWFVNLYLKLPFAEWKLAWVPVCAIVMACVYLFFSKKSEDVPVTDCISE</sequence>
<evidence type="ECO:0000313" key="10">
    <source>
        <dbReference type="EMBL" id="SHK43528.1"/>
    </source>
</evidence>
<keyword evidence="8 9" id="KW-0472">Membrane</keyword>
<feature type="transmembrane region" description="Helical" evidence="9">
    <location>
        <begin position="12"/>
        <end position="32"/>
    </location>
</feature>
<evidence type="ECO:0000256" key="7">
    <source>
        <dbReference type="ARBA" id="ARBA00022989"/>
    </source>
</evidence>
<dbReference type="InterPro" id="IPR004685">
    <property type="entry name" value="Brnchd-chn_aa_trnsp_Livcs"/>
</dbReference>
<evidence type="ECO:0000256" key="5">
    <source>
        <dbReference type="ARBA" id="ARBA00022692"/>
    </source>
</evidence>
<comment type="subcellular location">
    <subcellularLocation>
        <location evidence="1 9">Cell membrane</location>
        <topology evidence="1 9">Multi-pass membrane protein</topology>
    </subcellularLocation>
</comment>
<keyword evidence="3 9" id="KW-0813">Transport</keyword>
<keyword evidence="11" id="KW-1185">Reference proteome</keyword>
<evidence type="ECO:0000256" key="2">
    <source>
        <dbReference type="ARBA" id="ARBA00008540"/>
    </source>
</evidence>
<reference evidence="10 11" key="1">
    <citation type="submission" date="2016-11" db="EMBL/GenBank/DDBJ databases">
        <authorList>
            <person name="Jaros S."/>
            <person name="Januszkiewicz K."/>
            <person name="Wedrychowicz H."/>
        </authorList>
    </citation>
    <scope>NUCLEOTIDE SEQUENCE [LARGE SCALE GENOMIC DNA]</scope>
    <source>
        <strain evidence="10 11">DSM 14214</strain>
    </source>
</reference>
<dbReference type="GO" id="GO:0015820">
    <property type="term" value="P:L-leucine transport"/>
    <property type="evidence" value="ECO:0007669"/>
    <property type="project" value="TreeGrafter"/>
</dbReference>
<dbReference type="PANTHER" id="PTHR30588">
    <property type="entry name" value="BRANCHED-CHAIN AMINO ACID TRANSPORT SYSTEM 2 CARRIER PROTEIN"/>
    <property type="match status" value="1"/>
</dbReference>
<dbReference type="RefSeq" id="WP_072850899.1">
    <property type="nucleotide sequence ID" value="NZ_FRAH01000027.1"/>
</dbReference>
<evidence type="ECO:0000256" key="8">
    <source>
        <dbReference type="ARBA" id="ARBA00023136"/>
    </source>
</evidence>
<keyword evidence="6 9" id="KW-0029">Amino-acid transport</keyword>
<name>A0A1M6SG99_9FIRM</name>
<evidence type="ECO:0000256" key="6">
    <source>
        <dbReference type="ARBA" id="ARBA00022970"/>
    </source>
</evidence>
<dbReference type="GO" id="GO:0015190">
    <property type="term" value="F:L-leucine transmembrane transporter activity"/>
    <property type="evidence" value="ECO:0007669"/>
    <property type="project" value="TreeGrafter"/>
</dbReference>
<dbReference type="AlphaFoldDB" id="A0A1M6SG99"/>
<dbReference type="Pfam" id="PF05525">
    <property type="entry name" value="Branch_AA_trans"/>
    <property type="match status" value="1"/>
</dbReference>
<dbReference type="Proteomes" id="UP000183975">
    <property type="component" value="Unassembled WGS sequence"/>
</dbReference>
<evidence type="ECO:0000256" key="3">
    <source>
        <dbReference type="ARBA" id="ARBA00022448"/>
    </source>
</evidence>
<feature type="transmembrane region" description="Helical" evidence="9">
    <location>
        <begin position="155"/>
        <end position="173"/>
    </location>
</feature>
<dbReference type="PANTHER" id="PTHR30588:SF0">
    <property type="entry name" value="BRANCHED-CHAIN AMINO ACID PERMEASE BRNQ"/>
    <property type="match status" value="1"/>
</dbReference>
<accession>A0A1M6SG99</accession>
<evidence type="ECO:0000313" key="11">
    <source>
        <dbReference type="Proteomes" id="UP000183975"/>
    </source>
</evidence>
<organism evidence="10 11">
    <name type="scientific">Anaerotignum lactatifermentans DSM 14214</name>
    <dbReference type="NCBI Taxonomy" id="1121323"/>
    <lineage>
        <taxon>Bacteria</taxon>
        <taxon>Bacillati</taxon>
        <taxon>Bacillota</taxon>
        <taxon>Clostridia</taxon>
        <taxon>Lachnospirales</taxon>
        <taxon>Anaerotignaceae</taxon>
        <taxon>Anaerotignum</taxon>
    </lineage>
</organism>
<feature type="transmembrane region" description="Helical" evidence="9">
    <location>
        <begin position="414"/>
        <end position="436"/>
    </location>
</feature>